<evidence type="ECO:0000256" key="2">
    <source>
        <dbReference type="ARBA" id="ARBA00004123"/>
    </source>
</evidence>
<dbReference type="CDD" id="cd00086">
    <property type="entry name" value="homeodomain"/>
    <property type="match status" value="1"/>
</dbReference>
<dbReference type="Pfam" id="PF05722">
    <property type="entry name" value="Ustilago_mating"/>
    <property type="match status" value="1"/>
</dbReference>
<reference evidence="10 11" key="1">
    <citation type="journal article" date="2014" name="Genome Announc.">
        <title>Genome sequence of the basidiomycetous fungus Pseudozyma aphidis DSM70725, an efficient producer of biosurfactant mannosylerythritol lipids.</title>
        <authorList>
            <person name="Lorenz S."/>
            <person name="Guenther M."/>
            <person name="Grumaz C."/>
            <person name="Rupp S."/>
            <person name="Zibek S."/>
            <person name="Sohn K."/>
        </authorList>
    </citation>
    <scope>NUCLEOTIDE SEQUENCE [LARGE SCALE GENOMIC DNA]</scope>
    <source>
        <strain evidence="11">ATCC 32657 / CBS 517.83 / DSM 70725 / JCM 10318 / NBRC 10182 / NRRL Y-7954 / St-0401</strain>
    </source>
</reference>
<evidence type="ECO:0000256" key="6">
    <source>
        <dbReference type="ARBA" id="ARBA00023242"/>
    </source>
</evidence>
<evidence type="ECO:0000313" key="11">
    <source>
        <dbReference type="Proteomes" id="UP000019462"/>
    </source>
</evidence>
<dbReference type="AlphaFoldDB" id="W3VSR6"/>
<keyword evidence="4 7" id="KW-0238">DNA-binding</keyword>
<comment type="function">
    <text evidence="1">The B locus has at least 25 alleles, and any combination of two different B alleles yields a multimeric regulatory protein, that activates genes responsible for the pathogenicity and for the sexual development of the fungus within the corn plant.</text>
</comment>
<feature type="region of interest" description="Disordered" evidence="8">
    <location>
        <begin position="277"/>
        <end position="333"/>
    </location>
</feature>
<evidence type="ECO:0000259" key="9">
    <source>
        <dbReference type="PROSITE" id="PS50071"/>
    </source>
</evidence>
<comment type="subcellular location">
    <subcellularLocation>
        <location evidence="2 7">Nucleus</location>
    </subcellularLocation>
</comment>
<sequence length="465" mass="51617">MSGPTALSCPELLEALLEIERDLLAQDGKIAPTAAKLARLPEEISKSRELGLLDKTSASQLHHAIQRIQVISGVKLRLEEVYLRLDSELKEDATRIARNESNSSDRAKSSDLCETMPSYNMRKHFLEHLDNPYPSQKDKESLVEATNASPAQRKKSEERGNNLQINQLTLWFINARRRSGWSSILRKFARNDRQRMSLLMQTKMDACNMGSPHERSPAILVHSVDDVLRDNLGRLTDADKKEFEDDWTSMISWLKYGFKEKVGDWVYDIVANSKKPLKAGQPRTVTTAANRTPVRKTTTTSRPKRATRRISKTPSVDSDIQSEHESTPELSMCSTADTSFSSFGSNISLLQYDPFQASHEALLSPTLQAAASRKVKALPKGPQKADSAEESGSLALAMHSNRFAPAPAESALRLTSFLAPHTLARAQTSSVPTQLYPPYDAQGRALMPAIRRESLTSNSLSAAFG</sequence>
<dbReference type="InterPro" id="IPR008422">
    <property type="entry name" value="KN_HD"/>
</dbReference>
<dbReference type="InterPro" id="IPR001356">
    <property type="entry name" value="HD"/>
</dbReference>
<feature type="DNA-binding region" description="Homeobox" evidence="7">
    <location>
        <begin position="123"/>
        <end position="183"/>
    </location>
</feature>
<keyword evidence="11" id="KW-1185">Reference proteome</keyword>
<dbReference type="GO" id="GO:0005634">
    <property type="term" value="C:nucleus"/>
    <property type="evidence" value="ECO:0007669"/>
    <property type="project" value="UniProtKB-SubCell"/>
</dbReference>
<dbReference type="Gene3D" id="1.10.10.60">
    <property type="entry name" value="Homeodomain-like"/>
    <property type="match status" value="1"/>
</dbReference>
<comment type="similarity">
    <text evidence="3">Belongs to the TALE/M-ATYP homeobox family.</text>
</comment>
<dbReference type="InterPro" id="IPR009057">
    <property type="entry name" value="Homeodomain-like_sf"/>
</dbReference>
<dbReference type="PROSITE" id="PS50071">
    <property type="entry name" value="HOMEOBOX_2"/>
    <property type="match status" value="1"/>
</dbReference>
<evidence type="ECO:0000256" key="8">
    <source>
        <dbReference type="SAM" id="MobiDB-lite"/>
    </source>
</evidence>
<feature type="compositionally biased region" description="Polar residues" evidence="8">
    <location>
        <begin position="283"/>
        <end position="301"/>
    </location>
</feature>
<keyword evidence="6 7" id="KW-0539">Nucleus</keyword>
<evidence type="ECO:0000256" key="3">
    <source>
        <dbReference type="ARBA" id="ARBA00005800"/>
    </source>
</evidence>
<dbReference type="GO" id="GO:0003677">
    <property type="term" value="F:DNA binding"/>
    <property type="evidence" value="ECO:0007669"/>
    <property type="project" value="UniProtKB-UniRule"/>
</dbReference>
<proteinExistence type="inferred from homology"/>
<name>W3VSR6_MOEAP</name>
<dbReference type="InterPro" id="IPR008888">
    <property type="entry name" value="Ustilago_mating"/>
</dbReference>
<dbReference type="Pfam" id="PF05920">
    <property type="entry name" value="Homeobox_KN"/>
    <property type="match status" value="1"/>
</dbReference>
<organism evidence="10 11">
    <name type="scientific">Moesziomyces aphidis</name>
    <name type="common">Pseudozyma aphidis</name>
    <dbReference type="NCBI Taxonomy" id="84754"/>
    <lineage>
        <taxon>Eukaryota</taxon>
        <taxon>Fungi</taxon>
        <taxon>Dikarya</taxon>
        <taxon>Basidiomycota</taxon>
        <taxon>Ustilaginomycotina</taxon>
        <taxon>Ustilaginomycetes</taxon>
        <taxon>Ustilaginales</taxon>
        <taxon>Ustilaginaceae</taxon>
        <taxon>Moesziomyces</taxon>
    </lineage>
</organism>
<feature type="domain" description="Homeobox" evidence="9">
    <location>
        <begin position="121"/>
        <end position="182"/>
    </location>
</feature>
<dbReference type="GO" id="GO:0006355">
    <property type="term" value="P:regulation of DNA-templated transcription"/>
    <property type="evidence" value="ECO:0007669"/>
    <property type="project" value="InterPro"/>
</dbReference>
<evidence type="ECO:0000256" key="5">
    <source>
        <dbReference type="ARBA" id="ARBA00023155"/>
    </source>
</evidence>
<feature type="region of interest" description="Disordered" evidence="8">
    <location>
        <begin position="129"/>
        <end position="160"/>
    </location>
</feature>
<evidence type="ECO:0000256" key="4">
    <source>
        <dbReference type="ARBA" id="ARBA00023125"/>
    </source>
</evidence>
<dbReference type="EMBL" id="AWNI01000008">
    <property type="protein sequence ID" value="ETS63817.1"/>
    <property type="molecule type" value="Genomic_DNA"/>
</dbReference>
<feature type="compositionally biased region" description="Basic residues" evidence="8">
    <location>
        <begin position="302"/>
        <end position="311"/>
    </location>
</feature>
<evidence type="ECO:0000313" key="10">
    <source>
        <dbReference type="EMBL" id="ETS63817.1"/>
    </source>
</evidence>
<comment type="caution">
    <text evidence="10">The sequence shown here is derived from an EMBL/GenBank/DDBJ whole genome shotgun (WGS) entry which is preliminary data.</text>
</comment>
<evidence type="ECO:0000256" key="7">
    <source>
        <dbReference type="PROSITE-ProRule" id="PRU00108"/>
    </source>
</evidence>
<protein>
    <submittedName>
        <fullName evidence="10">Homeodomain transcription factor be2</fullName>
    </submittedName>
</protein>
<dbReference type="SUPFAM" id="SSF46689">
    <property type="entry name" value="Homeodomain-like"/>
    <property type="match status" value="1"/>
</dbReference>
<dbReference type="HOGENOM" id="CLU_671208_0_0_1"/>
<evidence type="ECO:0000256" key="1">
    <source>
        <dbReference type="ARBA" id="ARBA00003916"/>
    </source>
</evidence>
<keyword evidence="5 7" id="KW-0371">Homeobox</keyword>
<dbReference type="OrthoDB" id="250329at2759"/>
<gene>
    <name evidence="10" type="ORF">PaG_02136</name>
</gene>
<feature type="compositionally biased region" description="Basic and acidic residues" evidence="8">
    <location>
        <begin position="129"/>
        <end position="142"/>
    </location>
</feature>
<accession>W3VSR6</accession>
<dbReference type="Proteomes" id="UP000019462">
    <property type="component" value="Unassembled WGS sequence"/>
</dbReference>